<dbReference type="Proteomes" id="UP000001582">
    <property type="component" value="Chromosome"/>
</dbReference>
<dbReference type="InterPro" id="IPR007670">
    <property type="entry name" value="DUF596"/>
</dbReference>
<evidence type="ECO:0000313" key="1">
    <source>
        <dbReference type="EMBL" id="QCB64589.1"/>
    </source>
</evidence>
<evidence type="ECO:0008006" key="3">
    <source>
        <dbReference type="Google" id="ProtNLM"/>
    </source>
</evidence>
<protein>
    <recommendedName>
        <fullName evidence="3">DUF596 domain-containing protein</fullName>
    </recommendedName>
</protein>
<dbReference type="InterPro" id="IPR023138">
    <property type="entry name" value="NMB0513-like_sf"/>
</dbReference>
<dbReference type="AlphaFoldDB" id="A0A4D6FS53"/>
<dbReference type="EMBL" id="CP000744">
    <property type="protein sequence ID" value="QCB64589.1"/>
    <property type="molecule type" value="Genomic_DNA"/>
</dbReference>
<dbReference type="Pfam" id="PF04591">
    <property type="entry name" value="DUF596"/>
    <property type="match status" value="1"/>
</dbReference>
<dbReference type="RefSeq" id="WP_041025340.1">
    <property type="nucleotide sequence ID" value="NC_009656.1"/>
</dbReference>
<accession>A0A4D6FS53</accession>
<sequence length="116" mass="13230">MIRDIYESVLRSAFGLSMGVIWQHMTVELLDSSVEYVHRVNLFFSLMECLMLEGNIKLAHDGLFLVGTIQDQLNVLKDAWPEYPGEDDLDGFGLWFVTEAPAGVVWIDSDGKEFWT</sequence>
<proteinExistence type="predicted"/>
<organism evidence="1 2">
    <name type="scientific">Pseudomonas paraeruginosa (strain DSM 24068 / PA7)</name>
    <name type="common">Pseudomonas aeruginosa (strain PA7)</name>
    <dbReference type="NCBI Taxonomy" id="381754"/>
    <lineage>
        <taxon>Bacteria</taxon>
        <taxon>Pseudomonadati</taxon>
        <taxon>Pseudomonadota</taxon>
        <taxon>Gammaproteobacteria</taxon>
        <taxon>Pseudomonadales</taxon>
        <taxon>Pseudomonadaceae</taxon>
        <taxon>Pseudomonas</taxon>
        <taxon>Pseudomonas paraeruginosa</taxon>
    </lineage>
</organism>
<dbReference type="Gene3D" id="1.10.3510.10">
    <property type="entry name" value="NMB0513-like"/>
    <property type="match status" value="1"/>
</dbReference>
<reference evidence="1 2" key="1">
    <citation type="submission" date="2007-06" db="EMBL/GenBank/DDBJ databases">
        <authorList>
            <person name="Dodson R.J."/>
            <person name="Harkins D."/>
            <person name="Paulsen I.T."/>
        </authorList>
    </citation>
    <scope>NUCLEOTIDE SEQUENCE [LARGE SCALE GENOMIC DNA]</scope>
    <source>
        <strain evidence="1 2">PA7</strain>
    </source>
</reference>
<name>A0A4D6FS53_PSEP7</name>
<dbReference type="KEGG" id="pap:PSPA7_6415"/>
<reference evidence="1 2" key="2">
    <citation type="journal article" date="2010" name="PLoS ONE">
        <title>Complete genome sequence of the multiresistant taxonomic outlier Pseudomonas aeruginosa PA7.</title>
        <authorList>
            <person name="Roy P.H."/>
            <person name="Tetu S.G."/>
            <person name="Larouche A."/>
            <person name="Elbourne L."/>
            <person name="Tremblay S."/>
            <person name="Ren Q."/>
            <person name="Dodson R."/>
            <person name="Harkins D."/>
            <person name="Shay R."/>
            <person name="Watkins K."/>
            <person name="Mahamoud Y."/>
            <person name="Paulsen I.T."/>
        </authorList>
    </citation>
    <scope>NUCLEOTIDE SEQUENCE [LARGE SCALE GENOMIC DNA]</scope>
    <source>
        <strain evidence="1 2">PA7</strain>
    </source>
</reference>
<dbReference type="SUPFAM" id="SSF160472">
    <property type="entry name" value="NMB0513-like"/>
    <property type="match status" value="1"/>
</dbReference>
<evidence type="ECO:0000313" key="2">
    <source>
        <dbReference type="Proteomes" id="UP000001582"/>
    </source>
</evidence>
<gene>
    <name evidence="1" type="ordered locus">PSPA7_6415</name>
</gene>